<dbReference type="PANTHER" id="PTHR43384:SF13">
    <property type="entry name" value="SLR0110 PROTEIN"/>
    <property type="match status" value="1"/>
</dbReference>
<gene>
    <name evidence="3" type="ORF">D9V41_06330</name>
</gene>
<dbReference type="SUPFAM" id="SSF52540">
    <property type="entry name" value="P-loop containing nucleoside triphosphate hydrolases"/>
    <property type="match status" value="1"/>
</dbReference>
<dbReference type="EMBL" id="RDBF01000003">
    <property type="protein sequence ID" value="RLV56676.1"/>
    <property type="molecule type" value="Genomic_DNA"/>
</dbReference>
<dbReference type="RefSeq" id="WP_121793681.1">
    <property type="nucleotide sequence ID" value="NZ_RDBF01000003.1"/>
</dbReference>
<dbReference type="GO" id="GO:0005524">
    <property type="term" value="F:ATP binding"/>
    <property type="evidence" value="ECO:0007669"/>
    <property type="project" value="UniProtKB-KW"/>
</dbReference>
<dbReference type="GO" id="GO:0005829">
    <property type="term" value="C:cytosol"/>
    <property type="evidence" value="ECO:0007669"/>
    <property type="project" value="TreeGrafter"/>
</dbReference>
<dbReference type="InterPro" id="IPR033756">
    <property type="entry name" value="YlxH/NBP35"/>
</dbReference>
<keyword evidence="1" id="KW-0547">Nucleotide-binding</keyword>
<dbReference type="InterPro" id="IPR027417">
    <property type="entry name" value="P-loop_NTPase"/>
</dbReference>
<evidence type="ECO:0000313" key="3">
    <source>
        <dbReference type="EMBL" id="RLV56676.1"/>
    </source>
</evidence>
<dbReference type="OrthoDB" id="3448281at2"/>
<keyword evidence="2" id="KW-0067">ATP-binding</keyword>
<reference evidence="3 4" key="1">
    <citation type="submission" date="2018-10" db="EMBL/GenBank/DDBJ databases">
        <title>Aeromicrobium sp. 9W16Y-2 whole genome shotgun sequence.</title>
        <authorList>
            <person name="Li F."/>
        </authorList>
    </citation>
    <scope>NUCLEOTIDE SEQUENCE [LARGE SCALE GENOMIC DNA]</scope>
    <source>
        <strain evidence="3 4">9W16Y-2</strain>
    </source>
</reference>
<dbReference type="PANTHER" id="PTHR43384">
    <property type="entry name" value="SEPTUM SITE-DETERMINING PROTEIN MIND HOMOLOG, CHLOROPLASTIC-RELATED"/>
    <property type="match status" value="1"/>
</dbReference>
<evidence type="ECO:0000256" key="2">
    <source>
        <dbReference type="ARBA" id="ARBA00022840"/>
    </source>
</evidence>
<proteinExistence type="predicted"/>
<dbReference type="GO" id="GO:0009898">
    <property type="term" value="C:cytoplasmic side of plasma membrane"/>
    <property type="evidence" value="ECO:0007669"/>
    <property type="project" value="TreeGrafter"/>
</dbReference>
<comment type="caution">
    <text evidence="3">The sequence shown here is derived from an EMBL/GenBank/DDBJ whole genome shotgun (WGS) entry which is preliminary data.</text>
</comment>
<dbReference type="InterPro" id="IPR050625">
    <property type="entry name" value="ParA/MinD_ATPase"/>
</dbReference>
<protein>
    <submittedName>
        <fullName evidence="3">MinD/ParA family protein</fullName>
    </submittedName>
</protein>
<dbReference type="Pfam" id="PF10609">
    <property type="entry name" value="ParA"/>
    <property type="match status" value="1"/>
</dbReference>
<dbReference type="GO" id="GO:0016887">
    <property type="term" value="F:ATP hydrolysis activity"/>
    <property type="evidence" value="ECO:0007669"/>
    <property type="project" value="TreeGrafter"/>
</dbReference>
<sequence length="400" mass="42810">MINQYALLVGADDETAARIGRTIGHRCVGLEADGLIPPHTSLLRGLNPHMLPEVIVFAATLPRERSLALATEVHTARPDIQLMLVAPTEKEIIVDAMRVGIREVAPSLDDAAFLAAIRDRLAARREDEEPFLGVSHPAPPEDRGSQIIAVVSPKGGVGKTSIAASLALTLARRAPMDVVLVDLDLQFGDIATVLDLAPHHTVEHVFATDQLDNLLLKTHLTLHPASHTFVLCGADSPAATDQVTGEQVARLLRQLASQFTYVVVDTAAGVDEATLSVLETADEAVVVSTLDLPCLRSVRKELELLADLNLLPPVRHTVVNLADKTTGLKIKDVEGLVQAPVDVVIARTKDVPAATNRGVPLVLTRKRGPFVKGIELLAERVARGTGPEGDKGSHRRLEVA</sequence>
<accession>A0A3L8PMP2</accession>
<keyword evidence="4" id="KW-1185">Reference proteome</keyword>
<organism evidence="3 4">
    <name type="scientific">Aeromicrobium phragmitis</name>
    <dbReference type="NCBI Taxonomy" id="2478914"/>
    <lineage>
        <taxon>Bacteria</taxon>
        <taxon>Bacillati</taxon>
        <taxon>Actinomycetota</taxon>
        <taxon>Actinomycetes</taxon>
        <taxon>Propionibacteriales</taxon>
        <taxon>Nocardioidaceae</taxon>
        <taxon>Aeromicrobium</taxon>
    </lineage>
</organism>
<dbReference type="Proteomes" id="UP000282515">
    <property type="component" value="Unassembled WGS sequence"/>
</dbReference>
<name>A0A3L8PMP2_9ACTN</name>
<evidence type="ECO:0000256" key="1">
    <source>
        <dbReference type="ARBA" id="ARBA00022741"/>
    </source>
</evidence>
<dbReference type="Gene3D" id="3.40.50.300">
    <property type="entry name" value="P-loop containing nucleotide triphosphate hydrolases"/>
    <property type="match status" value="1"/>
</dbReference>
<dbReference type="AlphaFoldDB" id="A0A3L8PMP2"/>
<dbReference type="GO" id="GO:0051782">
    <property type="term" value="P:negative regulation of cell division"/>
    <property type="evidence" value="ECO:0007669"/>
    <property type="project" value="TreeGrafter"/>
</dbReference>
<evidence type="ECO:0000313" key="4">
    <source>
        <dbReference type="Proteomes" id="UP000282515"/>
    </source>
</evidence>